<organism evidence="2 3">
    <name type="scientific">Canavalia gladiata</name>
    <name type="common">Sword bean</name>
    <name type="synonym">Dolichos gladiatus</name>
    <dbReference type="NCBI Taxonomy" id="3824"/>
    <lineage>
        <taxon>Eukaryota</taxon>
        <taxon>Viridiplantae</taxon>
        <taxon>Streptophyta</taxon>
        <taxon>Embryophyta</taxon>
        <taxon>Tracheophyta</taxon>
        <taxon>Spermatophyta</taxon>
        <taxon>Magnoliopsida</taxon>
        <taxon>eudicotyledons</taxon>
        <taxon>Gunneridae</taxon>
        <taxon>Pentapetalae</taxon>
        <taxon>rosids</taxon>
        <taxon>fabids</taxon>
        <taxon>Fabales</taxon>
        <taxon>Fabaceae</taxon>
        <taxon>Papilionoideae</taxon>
        <taxon>50 kb inversion clade</taxon>
        <taxon>NPAAA clade</taxon>
        <taxon>indigoferoid/millettioid clade</taxon>
        <taxon>Phaseoleae</taxon>
        <taxon>Canavalia</taxon>
    </lineage>
</organism>
<keyword evidence="3" id="KW-1185">Reference proteome</keyword>
<evidence type="ECO:0000313" key="3">
    <source>
        <dbReference type="Proteomes" id="UP001367508"/>
    </source>
</evidence>
<evidence type="ECO:0000256" key="1">
    <source>
        <dbReference type="SAM" id="MobiDB-lite"/>
    </source>
</evidence>
<protein>
    <submittedName>
        <fullName evidence="2">Uncharacterized protein</fullName>
    </submittedName>
</protein>
<dbReference type="EMBL" id="JAYMYQ010000002">
    <property type="protein sequence ID" value="KAK7351144.1"/>
    <property type="molecule type" value="Genomic_DNA"/>
</dbReference>
<dbReference type="AlphaFoldDB" id="A0AAN9ME07"/>
<dbReference type="Proteomes" id="UP001367508">
    <property type="component" value="Unassembled WGS sequence"/>
</dbReference>
<name>A0AAN9ME07_CANGL</name>
<sequence length="207" mass="23185">MALASKETTERNINTNGVVIRVYMESETSRSRKLSQNGTNKTEPYPFFTRPRATGTHGYDLRALLLSHSRYLRNAASQKEKVPMPITKTKHKGIWLTQPVRIRSCSSSIQMLPTSSITCGNEPVASKEGKERNKLKKKSSPFVIALDPLLSQTVIVVICKVLSGRLGRLENVGERNSPTASVDRNEEQLPAHNYIYECDVKFEFSGT</sequence>
<proteinExistence type="predicted"/>
<feature type="region of interest" description="Disordered" evidence="1">
    <location>
        <begin position="27"/>
        <end position="51"/>
    </location>
</feature>
<reference evidence="2 3" key="1">
    <citation type="submission" date="2024-01" db="EMBL/GenBank/DDBJ databases">
        <title>The genomes of 5 underutilized Papilionoideae crops provide insights into root nodulation and disease resistanc.</title>
        <authorList>
            <person name="Jiang F."/>
        </authorList>
    </citation>
    <scope>NUCLEOTIDE SEQUENCE [LARGE SCALE GENOMIC DNA]</scope>
    <source>
        <strain evidence="2">LVBAO_FW01</strain>
        <tissue evidence="2">Leaves</tissue>
    </source>
</reference>
<evidence type="ECO:0000313" key="2">
    <source>
        <dbReference type="EMBL" id="KAK7351144.1"/>
    </source>
</evidence>
<comment type="caution">
    <text evidence="2">The sequence shown here is derived from an EMBL/GenBank/DDBJ whole genome shotgun (WGS) entry which is preliminary data.</text>
</comment>
<accession>A0AAN9ME07</accession>
<gene>
    <name evidence="2" type="ORF">VNO77_10373</name>
</gene>